<keyword evidence="6" id="KW-0812">Transmembrane</keyword>
<accession>A0A1X0YBK6</accession>
<name>A0A1X0YBK6_9BACT</name>
<evidence type="ECO:0000256" key="2">
    <source>
        <dbReference type="ARBA" id="ARBA00022617"/>
    </source>
</evidence>
<dbReference type="GO" id="GO:0046872">
    <property type="term" value="F:metal ion binding"/>
    <property type="evidence" value="ECO:0007669"/>
    <property type="project" value="UniProtKB-KW"/>
</dbReference>
<organism evidence="8 9">
    <name type="scientific">Geothermobacter hydrogeniphilus</name>
    <dbReference type="NCBI Taxonomy" id="1969733"/>
    <lineage>
        <taxon>Bacteria</taxon>
        <taxon>Pseudomonadati</taxon>
        <taxon>Thermodesulfobacteriota</taxon>
        <taxon>Desulfuromonadia</taxon>
        <taxon>Desulfuromonadales</taxon>
        <taxon>Geothermobacteraceae</taxon>
        <taxon>Geothermobacter</taxon>
    </lineage>
</organism>
<keyword evidence="6" id="KW-0472">Membrane</keyword>
<keyword evidence="5" id="KW-0408">Iron</keyword>
<dbReference type="Gene3D" id="2.60.40.1190">
    <property type="match status" value="1"/>
</dbReference>
<evidence type="ECO:0000259" key="7">
    <source>
        <dbReference type="Pfam" id="PF09459"/>
    </source>
</evidence>
<keyword evidence="4" id="KW-0249">Electron transport</keyword>
<evidence type="ECO:0000256" key="1">
    <source>
        <dbReference type="ARBA" id="ARBA00022448"/>
    </source>
</evidence>
<keyword evidence="9" id="KW-1185">Reference proteome</keyword>
<reference evidence="8 9" key="1">
    <citation type="submission" date="2017-03" db="EMBL/GenBank/DDBJ databases">
        <title>Genome sequence of Geothermobacter sp. EPR-M, Deep-Sea Iron Reducer.</title>
        <authorList>
            <person name="Tully B."/>
            <person name="Savalia P."/>
            <person name="Abuyen K."/>
            <person name="Baughan C."/>
            <person name="Romero E."/>
            <person name="Ronkowski C."/>
            <person name="Torres B."/>
            <person name="Tremblay J."/>
            <person name="Trujillo A."/>
            <person name="Tyler M."/>
            <person name="Perez-Rodriguez I."/>
            <person name="Amend J."/>
        </authorList>
    </citation>
    <scope>NUCLEOTIDE SEQUENCE [LARGE SCALE GENOMIC DNA]</scope>
    <source>
        <strain evidence="8 9">EPR-M</strain>
    </source>
</reference>
<dbReference type="GO" id="GO:0020037">
    <property type="term" value="F:heme binding"/>
    <property type="evidence" value="ECO:0007669"/>
    <property type="project" value="InterPro"/>
</dbReference>
<dbReference type="EMBL" id="NAAD01000003">
    <property type="protein sequence ID" value="ORJ62374.1"/>
    <property type="molecule type" value="Genomic_DNA"/>
</dbReference>
<evidence type="ECO:0000256" key="5">
    <source>
        <dbReference type="ARBA" id="ARBA00023004"/>
    </source>
</evidence>
<dbReference type="Pfam" id="PF09459">
    <property type="entry name" value="EB_dh"/>
    <property type="match status" value="1"/>
</dbReference>
<protein>
    <recommendedName>
        <fullName evidence="7">Cytochrome c-552/DMSO reductase-like haem-binding domain-containing protein</fullName>
    </recommendedName>
</protein>
<gene>
    <name evidence="8" type="ORF">B5V00_03550</name>
</gene>
<sequence length="371" mass="41565">MICKISSAVKETSEQDLRRFPRFLMPLILLGIAVMMLIVVGCRDPEGNRLYALHLAKAPTAADWERALPHPIIVRGGRVHKIDVFPDIDKDTVHTSTPSCHHGGAIPRPLTVDVRAFYTDSDLYLRLRWRDLTRDDAMQQWRFDGSRWTSNGLKEDGFGLMWQPPTDQRPFSCTLACHIEDFGVAGATFHATNKMKLEKAGRWLDLWNWKADRTGRLGFADDRWLDLKGMHGDLPGDLMRPNSRLASGQTGTVDLFGDKDAPVYDDQGRIIGKEFRPAGSLAPGWMVERPIGHRADVRATASWKNDHWTVILRRPLVTGDPHDVEFSPALTDGIAFGLSVMDNTLDEHYASRGSERLILLPPSAAEAGNPE</sequence>
<evidence type="ECO:0000313" key="9">
    <source>
        <dbReference type="Proteomes" id="UP000193136"/>
    </source>
</evidence>
<keyword evidence="6" id="KW-1133">Transmembrane helix</keyword>
<evidence type="ECO:0000256" key="3">
    <source>
        <dbReference type="ARBA" id="ARBA00022723"/>
    </source>
</evidence>
<keyword evidence="2" id="KW-0349">Heme</keyword>
<feature type="domain" description="Cytochrome c-552/DMSO reductase-like haem-binding" evidence="7">
    <location>
        <begin position="111"/>
        <end position="337"/>
    </location>
</feature>
<dbReference type="OrthoDB" id="5401148at2"/>
<dbReference type="Proteomes" id="UP000193136">
    <property type="component" value="Unassembled WGS sequence"/>
</dbReference>
<evidence type="ECO:0000313" key="8">
    <source>
        <dbReference type="EMBL" id="ORJ62374.1"/>
    </source>
</evidence>
<keyword evidence="1" id="KW-0813">Transport</keyword>
<dbReference type="InterPro" id="IPR019020">
    <property type="entry name" value="Cyt-c552/DMSO_Rdtase_haem-bd"/>
</dbReference>
<evidence type="ECO:0000256" key="4">
    <source>
        <dbReference type="ARBA" id="ARBA00022982"/>
    </source>
</evidence>
<comment type="caution">
    <text evidence="8">The sequence shown here is derived from an EMBL/GenBank/DDBJ whole genome shotgun (WGS) entry which is preliminary data.</text>
</comment>
<evidence type="ECO:0000256" key="6">
    <source>
        <dbReference type="SAM" id="Phobius"/>
    </source>
</evidence>
<feature type="transmembrane region" description="Helical" evidence="6">
    <location>
        <begin position="20"/>
        <end position="40"/>
    </location>
</feature>
<dbReference type="STRING" id="1969733.B5V00_03550"/>
<keyword evidence="3" id="KW-0479">Metal-binding</keyword>
<dbReference type="AlphaFoldDB" id="A0A1X0YBK6"/>
<proteinExistence type="predicted"/>